<dbReference type="GO" id="GO:0000159">
    <property type="term" value="C:protein phosphatase type 2A complex"/>
    <property type="evidence" value="ECO:0007669"/>
    <property type="project" value="TreeGrafter"/>
</dbReference>
<dbReference type="Pfam" id="PF17958">
    <property type="entry name" value="EF-hand_13"/>
    <property type="match status" value="1"/>
</dbReference>
<dbReference type="InterPro" id="IPR011992">
    <property type="entry name" value="EF-hand-dom_pair"/>
</dbReference>
<dbReference type="Gene3D" id="1.10.238.10">
    <property type="entry name" value="EF-hand"/>
    <property type="match status" value="1"/>
</dbReference>
<dbReference type="InterPro" id="IPR018247">
    <property type="entry name" value="EF_Hand_1_Ca_BS"/>
</dbReference>
<dbReference type="PANTHER" id="PTHR14095:SF0">
    <property type="entry name" value="MIP22305P"/>
    <property type="match status" value="1"/>
</dbReference>
<dbReference type="EMBL" id="LUGH01000835">
    <property type="protein sequence ID" value="OBZ82575.1"/>
    <property type="molecule type" value="Genomic_DNA"/>
</dbReference>
<evidence type="ECO:0000256" key="2">
    <source>
        <dbReference type="ARBA" id="ARBA00022837"/>
    </source>
</evidence>
<dbReference type="PANTHER" id="PTHR14095">
    <property type="entry name" value="PHOSPHATASE 2A REGULATORY SUBUNIT-RELATED"/>
    <property type="match status" value="1"/>
</dbReference>
<keyword evidence="1" id="KW-0479">Metal-binding</keyword>
<dbReference type="PROSITE" id="PS00018">
    <property type="entry name" value="EF_HAND_1"/>
    <property type="match status" value="1"/>
</dbReference>
<dbReference type="InterPro" id="IPR041534">
    <property type="entry name" value="EF-hand_13"/>
</dbReference>
<dbReference type="GO" id="GO:0005509">
    <property type="term" value="F:calcium ion binding"/>
    <property type="evidence" value="ECO:0007669"/>
    <property type="project" value="InterPro"/>
</dbReference>
<dbReference type="Gene3D" id="1.10.238.220">
    <property type="match status" value="1"/>
</dbReference>
<dbReference type="GO" id="GO:0019888">
    <property type="term" value="F:protein phosphatase regulator activity"/>
    <property type="evidence" value="ECO:0007669"/>
    <property type="project" value="TreeGrafter"/>
</dbReference>
<organism evidence="4 5">
    <name type="scientific">Choanephora cucurbitarum</name>
    <dbReference type="NCBI Taxonomy" id="101091"/>
    <lineage>
        <taxon>Eukaryota</taxon>
        <taxon>Fungi</taxon>
        <taxon>Fungi incertae sedis</taxon>
        <taxon>Mucoromycota</taxon>
        <taxon>Mucoromycotina</taxon>
        <taxon>Mucoromycetes</taxon>
        <taxon>Mucorales</taxon>
        <taxon>Mucorineae</taxon>
        <taxon>Choanephoraceae</taxon>
        <taxon>Choanephoroideae</taxon>
        <taxon>Choanephora</taxon>
    </lineage>
</organism>
<comment type="caution">
    <text evidence="4">The sequence shown here is derived from an EMBL/GenBank/DDBJ whole genome shotgun (WGS) entry which is preliminary data.</text>
</comment>
<evidence type="ECO:0000256" key="1">
    <source>
        <dbReference type="ARBA" id="ARBA00022723"/>
    </source>
</evidence>
<dbReference type="PROSITE" id="PS50222">
    <property type="entry name" value="EF_HAND_2"/>
    <property type="match status" value="1"/>
</dbReference>
<feature type="domain" description="EF-hand" evidence="3">
    <location>
        <begin position="279"/>
        <end position="314"/>
    </location>
</feature>
<name>A0A1C7N095_9FUNG</name>
<evidence type="ECO:0000313" key="4">
    <source>
        <dbReference type="EMBL" id="OBZ82575.1"/>
    </source>
</evidence>
<keyword evidence="5" id="KW-1185">Reference proteome</keyword>
<dbReference type="OrthoDB" id="5586at2759"/>
<dbReference type="AlphaFoldDB" id="A0A1C7N095"/>
<dbReference type="Pfam" id="PF13499">
    <property type="entry name" value="EF-hand_7"/>
    <property type="match status" value="1"/>
</dbReference>
<dbReference type="InterPro" id="IPR002048">
    <property type="entry name" value="EF_hand_dom"/>
</dbReference>
<dbReference type="Gene3D" id="1.10.238.230">
    <property type="match status" value="1"/>
</dbReference>
<dbReference type="STRING" id="101091.A0A1C7N095"/>
<proteinExistence type="predicted"/>
<evidence type="ECO:0000313" key="5">
    <source>
        <dbReference type="Proteomes" id="UP000093000"/>
    </source>
</evidence>
<sequence length="486" mass="57427">MTLFTIPSFYFPNGRPLTKEQKEWVLNTIVKVKEIYENQPCLSETQFLSVTKACGLPRFMNLLFFRKLQSFSKDHTAIAFSVFVEGWTSMTLKRPTKAIDTISLYFNLIKKTSSQWISPEDFLPILEDIVIHHPGLQFLTNNSMFQERYIETVICTLFYTAKCKQGKMRLSDFRRSNFVQHINQLEPDTDLNNTRDCFSYKHFYVLYVKFWELDTDHDLMISANDLANYSGGLFSTKLIDQIMQYGRIPAFATREEQDGPLRLNYLDYIWLLMSEIDKSTPSAIDYWFHCMDEDGDGLMSTMDLMDYWHAQDKKLRIMFEGQSEDPILFENLMCQLNDLIQPIIPGQFTLADLKKNPFAAERFFDTFCNIQKFLIHDNHQGLIRANQQLVKESKRHHELEKKRLIELKRLQIMLVDGLSWVDRELELRQHLMYEPFSLGAWFDYVEQEYELLLIREQKEEEEEDETIDTSFLTNNKLLKVLLDTTG</sequence>
<dbReference type="Proteomes" id="UP000093000">
    <property type="component" value="Unassembled WGS sequence"/>
</dbReference>
<dbReference type="InParanoid" id="A0A1C7N095"/>
<protein>
    <submittedName>
        <fullName evidence="4">Serine/threonine-protein phosphatase 2A regulatory subunit B'' subunit beta</fullName>
    </submittedName>
</protein>
<gene>
    <name evidence="4" type="primary">PPP2R3B</name>
    <name evidence="4" type="ORF">A0J61_09375</name>
</gene>
<dbReference type="SUPFAM" id="SSF47473">
    <property type="entry name" value="EF-hand"/>
    <property type="match status" value="2"/>
</dbReference>
<accession>A0A1C7N095</accession>
<keyword evidence="2" id="KW-0106">Calcium</keyword>
<evidence type="ECO:0000259" key="3">
    <source>
        <dbReference type="PROSITE" id="PS50222"/>
    </source>
</evidence>
<reference evidence="4 5" key="1">
    <citation type="submission" date="2016-03" db="EMBL/GenBank/DDBJ databases">
        <title>Choanephora cucurbitarum.</title>
        <authorList>
            <person name="Min B."/>
            <person name="Park H."/>
            <person name="Park J.-H."/>
            <person name="Shin H.-D."/>
            <person name="Choi I.-G."/>
        </authorList>
    </citation>
    <scope>NUCLEOTIDE SEQUENCE [LARGE SCALE GENOMIC DNA]</scope>
    <source>
        <strain evidence="4 5">KUS-F28377</strain>
    </source>
</reference>